<keyword evidence="3" id="KW-1185">Reference proteome</keyword>
<gene>
    <name evidence="2" type="ORF">VQ03_15920</name>
</gene>
<dbReference type="EMBL" id="LABZ01000111">
    <property type="protein sequence ID" value="KMO39195.1"/>
    <property type="molecule type" value="Genomic_DNA"/>
</dbReference>
<reference evidence="2 3" key="1">
    <citation type="submission" date="2015-03" db="EMBL/GenBank/DDBJ databases">
        <title>Genome sequencing of Methylobacterium tarhaniae DSM 25844.</title>
        <authorList>
            <person name="Chaudhry V."/>
            <person name="Patil P.B."/>
        </authorList>
    </citation>
    <scope>NUCLEOTIDE SEQUENCE [LARGE SCALE GENOMIC DNA]</scope>
    <source>
        <strain evidence="2 3">DSM 25844</strain>
    </source>
</reference>
<comment type="caution">
    <text evidence="2">The sequence shown here is derived from an EMBL/GenBank/DDBJ whole genome shotgun (WGS) entry which is preliminary data.</text>
</comment>
<sequence>MAVAVSPVSAQIALTIADPVLDDLRARVADLLRSMRPADPDIALDATRIIDDHGLWREHGTLILRVEANCRDGLCMTVIAQVTESGLVSQVTLNADNLVAFTDYSFPLWGEGAYPIHIKGAGSTGTVLWLRQGSWVVEACGDCFMSAEERAKRPSPPPSPPQPSPTFEEFRRSLGLDP</sequence>
<evidence type="ECO:0000256" key="1">
    <source>
        <dbReference type="SAM" id="MobiDB-lite"/>
    </source>
</evidence>
<dbReference type="AlphaFoldDB" id="A0A0J6SV92"/>
<proteinExistence type="predicted"/>
<name>A0A0J6SV92_9HYPH</name>
<dbReference type="Proteomes" id="UP000036449">
    <property type="component" value="Unassembled WGS sequence"/>
</dbReference>
<dbReference type="PATRIC" id="fig|1187852.3.peg.375"/>
<evidence type="ECO:0000313" key="2">
    <source>
        <dbReference type="EMBL" id="KMO39195.1"/>
    </source>
</evidence>
<feature type="region of interest" description="Disordered" evidence="1">
    <location>
        <begin position="148"/>
        <end position="178"/>
    </location>
</feature>
<protein>
    <submittedName>
        <fullName evidence="2">Uncharacterized protein</fullName>
    </submittedName>
</protein>
<evidence type="ECO:0000313" key="3">
    <source>
        <dbReference type="Proteomes" id="UP000036449"/>
    </source>
</evidence>
<organism evidence="2 3">
    <name type="scientific">Methylobacterium tarhaniae</name>
    <dbReference type="NCBI Taxonomy" id="1187852"/>
    <lineage>
        <taxon>Bacteria</taxon>
        <taxon>Pseudomonadati</taxon>
        <taxon>Pseudomonadota</taxon>
        <taxon>Alphaproteobacteria</taxon>
        <taxon>Hyphomicrobiales</taxon>
        <taxon>Methylobacteriaceae</taxon>
        <taxon>Methylobacterium</taxon>
    </lineage>
</organism>
<feature type="compositionally biased region" description="Pro residues" evidence="1">
    <location>
        <begin position="154"/>
        <end position="164"/>
    </location>
</feature>
<feature type="compositionally biased region" description="Basic and acidic residues" evidence="1">
    <location>
        <begin position="168"/>
        <end position="178"/>
    </location>
</feature>
<accession>A0A0J6SV92</accession>